<dbReference type="Pfam" id="PF13420">
    <property type="entry name" value="Acetyltransf_4"/>
    <property type="match status" value="1"/>
</dbReference>
<organism evidence="2 3">
    <name type="scientific">Candidatus Frankia alpina</name>
    <dbReference type="NCBI Taxonomy" id="2699483"/>
    <lineage>
        <taxon>Bacteria</taxon>
        <taxon>Bacillati</taxon>
        <taxon>Actinomycetota</taxon>
        <taxon>Actinomycetes</taxon>
        <taxon>Frankiales</taxon>
        <taxon>Frankiaceae</taxon>
        <taxon>Frankia</taxon>
    </lineage>
</organism>
<dbReference type="InterPro" id="IPR000182">
    <property type="entry name" value="GNAT_dom"/>
</dbReference>
<dbReference type="GO" id="GO:0016747">
    <property type="term" value="F:acyltransferase activity, transferring groups other than amino-acyl groups"/>
    <property type="evidence" value="ECO:0007669"/>
    <property type="project" value="InterPro"/>
</dbReference>
<keyword evidence="2" id="KW-0808">Transferase</keyword>
<dbReference type="PANTHER" id="PTHR43072:SF8">
    <property type="entry name" value="ACYLTRANSFERASE FABY-RELATED"/>
    <property type="match status" value="1"/>
</dbReference>
<evidence type="ECO:0000313" key="2">
    <source>
        <dbReference type="EMBL" id="THJ26098.1"/>
    </source>
</evidence>
<name>A0A4S5B9E2_9ACTN</name>
<dbReference type="SUPFAM" id="SSF55729">
    <property type="entry name" value="Acyl-CoA N-acyltransferases (Nat)"/>
    <property type="match status" value="1"/>
</dbReference>
<comment type="caution">
    <text evidence="2">The sequence shown here is derived from an EMBL/GenBank/DDBJ whole genome shotgun (WGS) entry which is preliminary data.</text>
</comment>
<dbReference type="Gene3D" id="3.40.630.30">
    <property type="match status" value="1"/>
</dbReference>
<feature type="domain" description="N-acetyltransferase" evidence="1">
    <location>
        <begin position="2"/>
        <end position="168"/>
    </location>
</feature>
<sequence length="184" mass="20004">MVTIRAARPSDTAGIRAVYAPFVAGSPAIFEEKLPTVEGLHARMFTSPRRPWLVAEAGGEIAGYAYASAHHARASYRWSVDTSVYLAAVHHRRGLGRRLYDELIAEVRGLGYLNLYASITLPNAASVALHTAVGFRPVGVFPHTGYKLGAWHDVGWFGLPLVDEHPADPADPRPWLPEGAPATR</sequence>
<reference evidence="2 3" key="1">
    <citation type="submission" date="2019-04" db="EMBL/GenBank/DDBJ databases">
        <title>Draft genome sequences for three unisolated Alnus-infective Frankia Sp+ strains, AgTrS, AiOr and AvVan, the first sequenced Frankia strains able to sporulate in-planta.</title>
        <authorList>
            <person name="Bethencourt L."/>
            <person name="Vautrin F."/>
            <person name="Taib N."/>
            <person name="Dubost A."/>
            <person name="Castro-Garcia L."/>
            <person name="Imbaud O."/>
            <person name="Abrouk D."/>
            <person name="Fournier P."/>
            <person name="Briolay J."/>
            <person name="Nguyen A."/>
            <person name="Normand P."/>
            <person name="Fernandez M.P."/>
            <person name="Brochier-Armanet C."/>
            <person name="Herrera-Belaroussi A."/>
        </authorList>
    </citation>
    <scope>NUCLEOTIDE SEQUENCE [LARGE SCALE GENOMIC DNA]</scope>
    <source>
        <strain evidence="2 3">AvVan</strain>
    </source>
</reference>
<dbReference type="AlphaFoldDB" id="A0A4S5B9E2"/>
<dbReference type="RefSeq" id="WP_136449716.1">
    <property type="nucleotide sequence ID" value="NZ_SSXH01001069.1"/>
</dbReference>
<dbReference type="Proteomes" id="UP000305282">
    <property type="component" value="Unassembled WGS sequence"/>
</dbReference>
<accession>A0A4S5B9E2</accession>
<protein>
    <submittedName>
        <fullName evidence="2">N-acetyltransferase</fullName>
    </submittedName>
</protein>
<dbReference type="OrthoDB" id="3173333at2"/>
<dbReference type="InterPro" id="IPR016181">
    <property type="entry name" value="Acyl_CoA_acyltransferase"/>
</dbReference>
<dbReference type="PROSITE" id="PS51186">
    <property type="entry name" value="GNAT"/>
    <property type="match status" value="1"/>
</dbReference>
<dbReference type="PANTHER" id="PTHR43072">
    <property type="entry name" value="N-ACETYLTRANSFERASE"/>
    <property type="match status" value="1"/>
</dbReference>
<gene>
    <name evidence="2" type="ORF">E7Y31_23130</name>
</gene>
<evidence type="ECO:0000259" key="1">
    <source>
        <dbReference type="PROSITE" id="PS51186"/>
    </source>
</evidence>
<dbReference type="CDD" id="cd04301">
    <property type="entry name" value="NAT_SF"/>
    <property type="match status" value="1"/>
</dbReference>
<proteinExistence type="predicted"/>
<keyword evidence="3" id="KW-1185">Reference proteome</keyword>
<dbReference type="EMBL" id="SSXH01001069">
    <property type="protein sequence ID" value="THJ26098.1"/>
    <property type="molecule type" value="Genomic_DNA"/>
</dbReference>
<evidence type="ECO:0000313" key="3">
    <source>
        <dbReference type="Proteomes" id="UP000305282"/>
    </source>
</evidence>